<dbReference type="Pfam" id="PF16197">
    <property type="entry name" value="KAsynt_C_assoc"/>
    <property type="match status" value="1"/>
</dbReference>
<dbReference type="OrthoDB" id="329835at2759"/>
<evidence type="ECO:0000256" key="4">
    <source>
        <dbReference type="ARBA" id="ARBA00023268"/>
    </source>
</evidence>
<dbReference type="SUPFAM" id="SSF50129">
    <property type="entry name" value="GroES-like"/>
    <property type="match status" value="1"/>
</dbReference>
<dbReference type="PROSITE" id="PS52004">
    <property type="entry name" value="KS3_2"/>
    <property type="match status" value="1"/>
</dbReference>
<dbReference type="InterPro" id="IPR016039">
    <property type="entry name" value="Thiolase-like"/>
</dbReference>
<reference evidence="10" key="1">
    <citation type="journal article" date="2020" name="Stud. Mycol.">
        <title>101 Dothideomycetes genomes: a test case for predicting lifestyles and emergence of pathogens.</title>
        <authorList>
            <person name="Haridas S."/>
            <person name="Albert R."/>
            <person name="Binder M."/>
            <person name="Bloem J."/>
            <person name="Labutti K."/>
            <person name="Salamov A."/>
            <person name="Andreopoulos B."/>
            <person name="Baker S."/>
            <person name="Barry K."/>
            <person name="Bills G."/>
            <person name="Bluhm B."/>
            <person name="Cannon C."/>
            <person name="Castanera R."/>
            <person name="Culley D."/>
            <person name="Daum C."/>
            <person name="Ezra D."/>
            <person name="Gonzalez J."/>
            <person name="Henrissat B."/>
            <person name="Kuo A."/>
            <person name="Liang C."/>
            <person name="Lipzen A."/>
            <person name="Lutzoni F."/>
            <person name="Magnuson J."/>
            <person name="Mondo S."/>
            <person name="Nolan M."/>
            <person name="Ohm R."/>
            <person name="Pangilinan J."/>
            <person name="Park H.-J."/>
            <person name="Ramirez L."/>
            <person name="Alfaro M."/>
            <person name="Sun H."/>
            <person name="Tritt A."/>
            <person name="Yoshinaga Y."/>
            <person name="Zwiers L.-H."/>
            <person name="Turgeon B."/>
            <person name="Goodwin S."/>
            <person name="Spatafora J."/>
            <person name="Crous P."/>
            <person name="Grigoriev I."/>
        </authorList>
    </citation>
    <scope>NUCLEOTIDE SEQUENCE</scope>
    <source>
        <strain evidence="10">CBS 122367</strain>
    </source>
</reference>
<dbReference type="InterPro" id="IPR016035">
    <property type="entry name" value="Acyl_Trfase/lysoPLipase"/>
</dbReference>
<dbReference type="InterPro" id="IPR016036">
    <property type="entry name" value="Malonyl_transacylase_ACP-bd"/>
</dbReference>
<dbReference type="GO" id="GO:0004315">
    <property type="term" value="F:3-oxoacyl-[acyl-carrier-protein] synthase activity"/>
    <property type="evidence" value="ECO:0007669"/>
    <property type="project" value="InterPro"/>
</dbReference>
<evidence type="ECO:0008006" key="12">
    <source>
        <dbReference type="Google" id="ProtNLM"/>
    </source>
</evidence>
<dbReference type="SMART" id="SM00825">
    <property type="entry name" value="PKS_KS"/>
    <property type="match status" value="1"/>
</dbReference>
<feature type="compositionally biased region" description="Polar residues" evidence="7">
    <location>
        <begin position="496"/>
        <end position="521"/>
    </location>
</feature>
<dbReference type="PROSITE" id="PS52019">
    <property type="entry name" value="PKS_MFAS_DH"/>
    <property type="match status" value="1"/>
</dbReference>
<dbReference type="PANTHER" id="PTHR43775">
    <property type="entry name" value="FATTY ACID SYNTHASE"/>
    <property type="match status" value="1"/>
</dbReference>
<dbReference type="InterPro" id="IPR013217">
    <property type="entry name" value="Methyltransf_12"/>
</dbReference>
<dbReference type="SMART" id="SM00827">
    <property type="entry name" value="PKS_AT"/>
    <property type="match status" value="1"/>
</dbReference>
<dbReference type="InterPro" id="IPR001227">
    <property type="entry name" value="Ac_transferase_dom_sf"/>
</dbReference>
<feature type="active site" description="Proton acceptor; for dehydratase activity" evidence="6">
    <location>
        <position position="1016"/>
    </location>
</feature>
<evidence type="ECO:0000313" key="11">
    <source>
        <dbReference type="Proteomes" id="UP000799291"/>
    </source>
</evidence>
<dbReference type="GO" id="GO:0016491">
    <property type="term" value="F:oxidoreductase activity"/>
    <property type="evidence" value="ECO:0007669"/>
    <property type="project" value="InterPro"/>
</dbReference>
<accession>A0A6G1J6R9</accession>
<feature type="domain" description="Ketosynthase family 3 (KS3)" evidence="8">
    <location>
        <begin position="84"/>
        <end position="475"/>
    </location>
</feature>
<keyword evidence="4" id="KW-0511">Multifunctional enzyme</keyword>
<dbReference type="Pfam" id="PF02801">
    <property type="entry name" value="Ketoacyl-synt_C"/>
    <property type="match status" value="1"/>
</dbReference>
<dbReference type="InterPro" id="IPR049551">
    <property type="entry name" value="PKS_DH_C"/>
</dbReference>
<dbReference type="SMART" id="SM00822">
    <property type="entry name" value="PKS_KR"/>
    <property type="match status" value="1"/>
</dbReference>
<dbReference type="InterPro" id="IPR020841">
    <property type="entry name" value="PKS_Beta-ketoAc_synthase_dom"/>
</dbReference>
<evidence type="ECO:0000256" key="5">
    <source>
        <dbReference type="ARBA" id="ARBA00023315"/>
    </source>
</evidence>
<dbReference type="Pfam" id="PF00698">
    <property type="entry name" value="Acyl_transf_1"/>
    <property type="match status" value="2"/>
</dbReference>
<dbReference type="InterPro" id="IPR049900">
    <property type="entry name" value="PKS_mFAS_DH"/>
</dbReference>
<dbReference type="Gene3D" id="3.40.50.720">
    <property type="entry name" value="NAD(P)-binding Rossmann-like Domain"/>
    <property type="match status" value="1"/>
</dbReference>
<dbReference type="InterPro" id="IPR018201">
    <property type="entry name" value="Ketoacyl_synth_AS"/>
</dbReference>
<evidence type="ECO:0000256" key="2">
    <source>
        <dbReference type="ARBA" id="ARBA00022553"/>
    </source>
</evidence>
<dbReference type="InterPro" id="IPR011032">
    <property type="entry name" value="GroES-like_sf"/>
</dbReference>
<dbReference type="Gene3D" id="3.90.180.10">
    <property type="entry name" value="Medium-chain alcohol dehydrogenases, catalytic domain"/>
    <property type="match status" value="1"/>
</dbReference>
<feature type="domain" description="PKS/mFAS DH" evidence="9">
    <location>
        <begin position="984"/>
        <end position="1263"/>
    </location>
</feature>
<dbReference type="InterPro" id="IPR032821">
    <property type="entry name" value="PKS_assoc"/>
</dbReference>
<dbReference type="Gene3D" id="3.30.70.3290">
    <property type="match status" value="1"/>
</dbReference>
<evidence type="ECO:0000256" key="6">
    <source>
        <dbReference type="PROSITE-ProRule" id="PRU01363"/>
    </source>
</evidence>
<dbReference type="EMBL" id="MU005577">
    <property type="protein sequence ID" value="KAF2686244.1"/>
    <property type="molecule type" value="Genomic_DNA"/>
</dbReference>
<dbReference type="Gene3D" id="3.40.47.10">
    <property type="match status" value="2"/>
</dbReference>
<dbReference type="Gene3D" id="3.40.50.150">
    <property type="entry name" value="Vaccinia Virus protein VP39"/>
    <property type="match status" value="1"/>
</dbReference>
<dbReference type="Pfam" id="PF08659">
    <property type="entry name" value="KR"/>
    <property type="match status" value="1"/>
</dbReference>
<feature type="active site" description="Proton donor; for dehydratase activity" evidence="6">
    <location>
        <position position="1176"/>
    </location>
</feature>
<dbReference type="GO" id="GO:0004312">
    <property type="term" value="F:fatty acid synthase activity"/>
    <property type="evidence" value="ECO:0007669"/>
    <property type="project" value="TreeGrafter"/>
</dbReference>
<dbReference type="InterPro" id="IPR036291">
    <property type="entry name" value="NAD(P)-bd_dom_sf"/>
</dbReference>
<dbReference type="InterPro" id="IPR020807">
    <property type="entry name" value="PKS_DH"/>
</dbReference>
<dbReference type="InterPro" id="IPR049552">
    <property type="entry name" value="PKS_DH_N"/>
</dbReference>
<dbReference type="InterPro" id="IPR057326">
    <property type="entry name" value="KR_dom"/>
</dbReference>
<evidence type="ECO:0000259" key="8">
    <source>
        <dbReference type="PROSITE" id="PS52004"/>
    </source>
</evidence>
<dbReference type="SUPFAM" id="SSF55048">
    <property type="entry name" value="Probable ACP-binding domain of malonyl-CoA ACP transacylase"/>
    <property type="match status" value="1"/>
</dbReference>
<dbReference type="PROSITE" id="PS00606">
    <property type="entry name" value="KS3_1"/>
    <property type="match status" value="1"/>
</dbReference>
<dbReference type="Pfam" id="PF14765">
    <property type="entry name" value="PS-DH"/>
    <property type="match status" value="1"/>
</dbReference>
<evidence type="ECO:0000256" key="7">
    <source>
        <dbReference type="SAM" id="MobiDB-lite"/>
    </source>
</evidence>
<sequence length="2317" mass="252422">MCENLSLLEPKHKLAKEIFSKSAADGVRAVDVSMGYPARRRPQLQARVLGVLCPKTAQHRPVSAYRAYITYLAYSWADNSVDSDVRSAVFCLGCRWPGGVRDAPGLWELLKEKRSGYKEFGEPRFSSKGFYHPNHDRPGSMATRGGFLLDEDPRLFDPSFFGITGLELETMDASQRKLLEDSISGSSTGVFIGNFSLDHWVTQARDWDYPRSYATTGASTSISSAIYLLGNRISYIFNLNGPSLAIDTACSSSILQIALDKLGALSPTSTCHTFDASADGYARGKGFAAIYLKRLSKAVTDESPIRSVIRGTAVNSNGRTGGITRPSAAGQEAVIRKAYENAGGLALSDTTYFEIHGTGTPVGDPIEVSAVANAFSSTVSLNADRKLLVGSVKTNLGHTEGASALAAIMKVILSLEAGLIPPSIGIKTLNPAIDFEKTNVEVVRDLIPWPKNRLRRASINSFGFGGANGHCIVDHISNVLPGYVKPGVAHLPKGQNHGSNGLSPQSNGHSNGVSSQPNGYSNGVGLQGPQGRELAHQYHPIEHGAQTMVRRTDVNTRHLVLLPFSAHDEQSLRMNIVAISQAMDRHSLADVAYTLSTGRSKLMYRSFRIIDTQSLTGGLGIEQKISQASSTLTKIAFVFTGQGAQWYAMGSQLIESRVFRTAMEYLDYVLSTLPNGPAWRVTDIVTGHCAEEVVQFPEVSQTVCTAVQIGLVDLLASWAIESIAAAWFRGSTVASNTKVGAMLAVDMGPEKAADYLVEFDGQIQIAAINSPNSTTLSGDAPAVQRLSVVLDANGEFNRLLRTGGNAYHSHHMLPIGRDYYARLSEGLAHIQGLGLCDKLQRYTRVPWISSVRPHKTSSAERVDALYWQSNLESPVRFSEAVTNLIDSVDVDVILEVGPHPALKGPIDQTVRSLGRNIPYVSSLNRKEDAKTSMLSLVGTLLLWWVAVHGCTAVDLPPYRYKYGPVIYNESRVSLEYRLRSTLRHDLLGSKVAGNAKLRPQWCNILRLKDLPWLGDHRLLPHPVFPAAGFFAMALVATSQVYEETQEPLQISGYSLRNVNIKTALSIPEDDFGVEVLSMELSDDATARSPQWAYFSHCTGLVKVELAQPMDVSKIGPTVDSRVANARAWYKTFAAIGLGYGPTFQGLSDIRVDCGMKRAVARVDLKTTAGTIFASLDSIFQLGLIACYGGQIENARSAFVPIHLSQLYLKHGNIESEYGTATAHGELRGLRGAYAKLQLSNQAGDVVLDIESLRCISYLNDKSPAGLQTNQFRSPFTRLVWRPDIRMMNNAQCREMFPPPQEYVDRVHLFPTMNRLALVVLVDIYENLINREGGPEPTGNLAHFAAWVRRQVESSDMPEIANARKLSSHDRLRLLEELYSQKDEIVEVKIAKRLHENMDAILREQKTAVEILVQGGLLTALYETRLFMTSAYPQLFNIFESLGHANPNQRILELGAGTGGATRVAMRALVGANGIKRFKDYTFTGISAGFLAPARESLAEHLDVHFSVLDIELDPLSQGYDASYDIVIGSQTLHATTSIANTLENCRRLLKPGGKLVLVENTQNNDLVGIILGTLTGYWHGIPDGRTDSPFLRREAWDVALRSSGFSGAELVLSDYPEPHATTTVLVSTFVPSKGPTIREPGLYSAASTLQLFYGSSQVPVVLSQIFGELQRRKARVQMASLGDAASSIFPNARVVAYLDESNLLLDSDEGQLERFKRLVSNSQSLLLLTSGGIAKGRNPDTSFVPGLLRTLNTENTGSRFISVDLDADAGDFKSVNEHLVRRFVPDDGLEAHTEMPEAKVSRHSQLVPLDSQGPVRAAFEVPGILSSLYFRPYTELQEPLPYDWIVVKVAAVGLNWKDLGLSSGRFDANNLSSEYAGTITELGPNVVGLAVGDRVYGMGKGHFSNYTRVPAVFARKLRPQDDLTEVATMPLVYMTVVYAFERITRLRKGQKVLIQSATGGLGLAAIQLAQTKGAEVYATVGTPDKARFLAKTMKVPAPRIFLSRSINDLSAAAAATIGGGFDTIGLELFQKSANFSSFDLSLVLDRDPQLGSELMKTVDEHYRAGRIAPIRPCRTLHYFGGFGGSGSINRFVGIATDEAQMLVDSLTARGVTIQAVVCDVSKLDDVLRVVRGASSSDRPIKGVIHAAVSYQDISFDKISIERWRASLAAKVLGTRNLHEATLGLSLDFFVMNTSLESVFALATQSAYTAANVFQEAFARYRRQLGLVASTASFGFVSDVGSLATDATTVDMFARNQDPLSAANLFTCLDPAALAKMKHEETVEGGVPSSAPLPHWYSDARVGLIMRAPEDAGRYLNS</sequence>
<dbReference type="SUPFAM" id="SSF53901">
    <property type="entry name" value="Thiolase-like"/>
    <property type="match status" value="2"/>
</dbReference>
<dbReference type="Gene3D" id="3.40.366.10">
    <property type="entry name" value="Malonyl-Coenzyme A Acyl Carrier Protein, domain 2"/>
    <property type="match status" value="2"/>
</dbReference>
<dbReference type="SUPFAM" id="SSF52151">
    <property type="entry name" value="FabD/lysophospholipase-like"/>
    <property type="match status" value="1"/>
</dbReference>
<protein>
    <recommendedName>
        <fullName evidence="12">Carrier domain-containing protein</fullName>
    </recommendedName>
</protein>
<dbReference type="PANTHER" id="PTHR43775:SF50">
    <property type="entry name" value="HIGHLY REDUCING POLYKETIDE SYNTHASE SRDA"/>
    <property type="match status" value="1"/>
</dbReference>
<dbReference type="SMART" id="SM00829">
    <property type="entry name" value="PKS_ER"/>
    <property type="match status" value="1"/>
</dbReference>
<dbReference type="Pfam" id="PF22621">
    <property type="entry name" value="CurL-like_PKS_C"/>
    <property type="match status" value="1"/>
</dbReference>
<dbReference type="Pfam" id="PF21089">
    <property type="entry name" value="PKS_DH_N"/>
    <property type="match status" value="1"/>
</dbReference>
<name>A0A6G1J6R9_9PLEO</name>
<dbReference type="Pfam" id="PF00109">
    <property type="entry name" value="ketoacyl-synt"/>
    <property type="match status" value="2"/>
</dbReference>
<dbReference type="Pfam" id="PF08242">
    <property type="entry name" value="Methyltransf_12"/>
    <property type="match status" value="1"/>
</dbReference>
<organism evidence="10 11">
    <name type="scientific">Lentithecium fluviatile CBS 122367</name>
    <dbReference type="NCBI Taxonomy" id="1168545"/>
    <lineage>
        <taxon>Eukaryota</taxon>
        <taxon>Fungi</taxon>
        <taxon>Dikarya</taxon>
        <taxon>Ascomycota</taxon>
        <taxon>Pezizomycotina</taxon>
        <taxon>Dothideomycetes</taxon>
        <taxon>Pleosporomycetidae</taxon>
        <taxon>Pleosporales</taxon>
        <taxon>Massarineae</taxon>
        <taxon>Lentitheciaceae</taxon>
        <taxon>Lentithecium</taxon>
    </lineage>
</organism>
<dbReference type="SUPFAM" id="SSF51735">
    <property type="entry name" value="NAD(P)-binding Rossmann-fold domains"/>
    <property type="match status" value="2"/>
</dbReference>
<keyword evidence="11" id="KW-1185">Reference proteome</keyword>
<feature type="region of interest" description="Disordered" evidence="7">
    <location>
        <begin position="490"/>
        <end position="529"/>
    </location>
</feature>
<evidence type="ECO:0000256" key="1">
    <source>
        <dbReference type="ARBA" id="ARBA00022450"/>
    </source>
</evidence>
<keyword evidence="2" id="KW-0597">Phosphoprotein</keyword>
<dbReference type="InterPro" id="IPR042104">
    <property type="entry name" value="PKS_dehydratase_sf"/>
</dbReference>
<proteinExistence type="predicted"/>
<dbReference type="SMART" id="SM00826">
    <property type="entry name" value="PKS_DH"/>
    <property type="match status" value="1"/>
</dbReference>
<dbReference type="InterPro" id="IPR014031">
    <property type="entry name" value="Ketoacyl_synth_C"/>
</dbReference>
<dbReference type="InterPro" id="IPR013154">
    <property type="entry name" value="ADH-like_N"/>
</dbReference>
<keyword evidence="5" id="KW-0012">Acyltransferase</keyword>
<evidence type="ECO:0000259" key="9">
    <source>
        <dbReference type="PROSITE" id="PS52019"/>
    </source>
</evidence>
<keyword evidence="1" id="KW-0596">Phosphopantetheine</keyword>
<dbReference type="SUPFAM" id="SSF53335">
    <property type="entry name" value="S-adenosyl-L-methionine-dependent methyltransferases"/>
    <property type="match status" value="1"/>
</dbReference>
<dbReference type="InterPro" id="IPR014030">
    <property type="entry name" value="Ketoacyl_synth_N"/>
</dbReference>
<dbReference type="CDD" id="cd02440">
    <property type="entry name" value="AdoMet_MTases"/>
    <property type="match status" value="1"/>
</dbReference>
<dbReference type="InterPro" id="IPR014043">
    <property type="entry name" value="Acyl_transferase_dom"/>
</dbReference>
<dbReference type="InterPro" id="IPR013968">
    <property type="entry name" value="PKS_KR"/>
</dbReference>
<gene>
    <name evidence="10" type="ORF">K458DRAFT_441826</name>
</gene>
<dbReference type="CDD" id="cd00833">
    <property type="entry name" value="PKS"/>
    <property type="match status" value="1"/>
</dbReference>
<feature type="region of interest" description="N-terminal hotdog fold" evidence="6">
    <location>
        <begin position="984"/>
        <end position="1108"/>
    </location>
</feature>
<keyword evidence="3" id="KW-0808">Transferase</keyword>
<dbReference type="InterPro" id="IPR050091">
    <property type="entry name" value="PKS_NRPS_Biosynth_Enz"/>
</dbReference>
<dbReference type="Proteomes" id="UP000799291">
    <property type="component" value="Unassembled WGS sequence"/>
</dbReference>
<evidence type="ECO:0000256" key="3">
    <source>
        <dbReference type="ARBA" id="ARBA00022679"/>
    </source>
</evidence>
<dbReference type="GO" id="GO:0006633">
    <property type="term" value="P:fatty acid biosynthetic process"/>
    <property type="evidence" value="ECO:0007669"/>
    <property type="project" value="InterPro"/>
</dbReference>
<dbReference type="Pfam" id="PF08240">
    <property type="entry name" value="ADH_N"/>
    <property type="match status" value="1"/>
</dbReference>
<dbReference type="CDD" id="cd05195">
    <property type="entry name" value="enoyl_red"/>
    <property type="match status" value="1"/>
</dbReference>
<dbReference type="GO" id="GO:0044550">
    <property type="term" value="P:secondary metabolite biosynthetic process"/>
    <property type="evidence" value="ECO:0007669"/>
    <property type="project" value="UniProtKB-ARBA"/>
</dbReference>
<feature type="region of interest" description="C-terminal hotdog fold" evidence="6">
    <location>
        <begin position="1120"/>
        <end position="1263"/>
    </location>
</feature>
<dbReference type="InterPro" id="IPR029063">
    <property type="entry name" value="SAM-dependent_MTases_sf"/>
</dbReference>
<dbReference type="InterPro" id="IPR020843">
    <property type="entry name" value="ER"/>
</dbReference>
<dbReference type="Gene3D" id="3.10.129.110">
    <property type="entry name" value="Polyketide synthase dehydratase"/>
    <property type="match status" value="1"/>
</dbReference>
<evidence type="ECO:0000313" key="10">
    <source>
        <dbReference type="EMBL" id="KAF2686244.1"/>
    </source>
</evidence>